<dbReference type="EMBL" id="BKZW01000002">
    <property type="protein sequence ID" value="GER90500.1"/>
    <property type="molecule type" value="Genomic_DNA"/>
</dbReference>
<feature type="repeat" description="WD" evidence="3">
    <location>
        <begin position="238"/>
        <end position="277"/>
    </location>
</feature>
<dbReference type="AlphaFoldDB" id="A0A5J4KVG2"/>
<dbReference type="Pfam" id="PF00400">
    <property type="entry name" value="WD40"/>
    <property type="match status" value="6"/>
</dbReference>
<evidence type="ECO:0000256" key="3">
    <source>
        <dbReference type="PROSITE-ProRule" id="PRU00221"/>
    </source>
</evidence>
<dbReference type="Proteomes" id="UP000326912">
    <property type="component" value="Unassembled WGS sequence"/>
</dbReference>
<comment type="caution">
    <text evidence="4">The sequence shown here is derived from an EMBL/GenBank/DDBJ whole genome shotgun (WGS) entry which is preliminary data.</text>
</comment>
<evidence type="ECO:0000256" key="2">
    <source>
        <dbReference type="ARBA" id="ARBA00022737"/>
    </source>
</evidence>
<name>A0A5J4KVG2_9CHLR</name>
<feature type="repeat" description="WD" evidence="3">
    <location>
        <begin position="122"/>
        <end position="146"/>
    </location>
</feature>
<dbReference type="PRINTS" id="PR00320">
    <property type="entry name" value="GPROTEINBRPT"/>
</dbReference>
<proteinExistence type="predicted"/>
<protein>
    <submittedName>
        <fullName evidence="4">Uncharacterized protein</fullName>
    </submittedName>
</protein>
<evidence type="ECO:0000313" key="5">
    <source>
        <dbReference type="Proteomes" id="UP000326912"/>
    </source>
</evidence>
<dbReference type="PROSITE" id="PS50294">
    <property type="entry name" value="WD_REPEATS_REGION"/>
    <property type="match status" value="3"/>
</dbReference>
<dbReference type="SUPFAM" id="SSF50978">
    <property type="entry name" value="WD40 repeat-like"/>
    <property type="match status" value="1"/>
</dbReference>
<dbReference type="RefSeq" id="WP_151758238.1">
    <property type="nucleotide sequence ID" value="NZ_BKZW01000002.1"/>
</dbReference>
<dbReference type="InterPro" id="IPR001680">
    <property type="entry name" value="WD40_rpt"/>
</dbReference>
<feature type="repeat" description="WD" evidence="3">
    <location>
        <begin position="192"/>
        <end position="224"/>
    </location>
</feature>
<dbReference type="InterPro" id="IPR015943">
    <property type="entry name" value="WD40/YVTN_repeat-like_dom_sf"/>
</dbReference>
<dbReference type="PANTHER" id="PTHR19848:SF8">
    <property type="entry name" value="F-BOX AND WD REPEAT DOMAIN CONTAINING 7"/>
    <property type="match status" value="1"/>
</dbReference>
<organism evidence="4 5">
    <name type="scientific">Dictyobacter vulcani</name>
    <dbReference type="NCBI Taxonomy" id="2607529"/>
    <lineage>
        <taxon>Bacteria</taxon>
        <taxon>Bacillati</taxon>
        <taxon>Chloroflexota</taxon>
        <taxon>Ktedonobacteria</taxon>
        <taxon>Ktedonobacterales</taxon>
        <taxon>Dictyobacteraceae</taxon>
        <taxon>Dictyobacter</taxon>
    </lineage>
</organism>
<keyword evidence="2" id="KW-0677">Repeat</keyword>
<dbReference type="PANTHER" id="PTHR19848">
    <property type="entry name" value="WD40 REPEAT PROTEIN"/>
    <property type="match status" value="1"/>
</dbReference>
<dbReference type="InterPro" id="IPR036322">
    <property type="entry name" value="WD40_repeat_dom_sf"/>
</dbReference>
<feature type="repeat" description="WD" evidence="3">
    <location>
        <begin position="12"/>
        <end position="53"/>
    </location>
</feature>
<dbReference type="Gene3D" id="2.130.10.10">
    <property type="entry name" value="YVTN repeat-like/Quinoprotein amine dehydrogenase"/>
    <property type="match status" value="2"/>
</dbReference>
<dbReference type="InterPro" id="IPR020472">
    <property type="entry name" value="WD40_PAC1"/>
</dbReference>
<feature type="repeat" description="WD" evidence="3">
    <location>
        <begin position="54"/>
        <end position="87"/>
    </location>
</feature>
<sequence length="334" mass="36441">MPVTTPGTNYIYRGHKAAVTTLAWSPDGRYLASGSVDKTVQVWQIINGALHYTFVGHTSPITALAWNKEGINIASAGDQDGKVLVWNAFRGKQATGPTGQHGKVLSLTWQNLHFISTTTPDSIIFSSADDGTVQIWDARNEKSIYNNTGYGIIRTLLFYAPGSLLLAGDKHIISYWQIARDENDLSQQPDYYNGHTGTINALAWIVEHNTFASASNDGTVRVWSTKFPPSSASPITTYRGHKGSVYAIAAYQGLIISAGQDQGVQIWRFDTGRLLYTYTGHRAPIRALAMIPQWVNGAHTSTAIPFVASASDDGTVHVWRIPEKVLSATPIPLP</sequence>
<reference evidence="4 5" key="1">
    <citation type="submission" date="2019-10" db="EMBL/GenBank/DDBJ databases">
        <title>Dictyobacter vulcani sp. nov., within the class Ktedonobacteria, isolated from soil of volcanic Mt. Zao.</title>
        <authorList>
            <person name="Zheng Y."/>
            <person name="Wang C.M."/>
            <person name="Sakai Y."/>
            <person name="Abe K."/>
            <person name="Yokota A."/>
            <person name="Yabe S."/>
        </authorList>
    </citation>
    <scope>NUCLEOTIDE SEQUENCE [LARGE SCALE GENOMIC DNA]</scope>
    <source>
        <strain evidence="4 5">W12</strain>
    </source>
</reference>
<dbReference type="SMART" id="SM00320">
    <property type="entry name" value="WD40"/>
    <property type="match status" value="6"/>
</dbReference>
<gene>
    <name evidence="4" type="ORF">KDW_46620</name>
</gene>
<dbReference type="PROSITE" id="PS50082">
    <property type="entry name" value="WD_REPEATS_2"/>
    <property type="match status" value="5"/>
</dbReference>
<evidence type="ECO:0000256" key="1">
    <source>
        <dbReference type="ARBA" id="ARBA00022574"/>
    </source>
</evidence>
<accession>A0A5J4KVG2</accession>
<dbReference type="CDD" id="cd00200">
    <property type="entry name" value="WD40"/>
    <property type="match status" value="1"/>
</dbReference>
<keyword evidence="1 3" id="KW-0853">WD repeat</keyword>
<keyword evidence="5" id="KW-1185">Reference proteome</keyword>
<evidence type="ECO:0000313" key="4">
    <source>
        <dbReference type="EMBL" id="GER90500.1"/>
    </source>
</evidence>